<dbReference type="SUPFAM" id="SSF49879">
    <property type="entry name" value="SMAD/FHA domain"/>
    <property type="match status" value="1"/>
</dbReference>
<dbReference type="InterPro" id="IPR002543">
    <property type="entry name" value="FtsK_dom"/>
</dbReference>
<dbReference type="Proteomes" id="UP001500621">
    <property type="component" value="Unassembled WGS sequence"/>
</dbReference>
<dbReference type="EMBL" id="BAABIM010000004">
    <property type="protein sequence ID" value="GAA4695941.1"/>
    <property type="molecule type" value="Genomic_DNA"/>
</dbReference>
<dbReference type="SUPFAM" id="SSF52540">
    <property type="entry name" value="P-loop containing nucleoside triphosphate hydrolases"/>
    <property type="match status" value="2"/>
</dbReference>
<keyword evidence="8" id="KW-1185">Reference proteome</keyword>
<reference evidence="8" key="1">
    <citation type="journal article" date="2019" name="Int. J. Syst. Evol. Microbiol.">
        <title>The Global Catalogue of Microorganisms (GCM) 10K type strain sequencing project: providing services to taxonomists for standard genome sequencing and annotation.</title>
        <authorList>
            <consortium name="The Broad Institute Genomics Platform"/>
            <consortium name="The Broad Institute Genome Sequencing Center for Infectious Disease"/>
            <person name="Wu L."/>
            <person name="Ma J."/>
        </authorList>
    </citation>
    <scope>NUCLEOTIDE SEQUENCE [LARGE SCALE GENOMIC DNA]</scope>
    <source>
        <strain evidence="8">JCM 18127</strain>
    </source>
</reference>
<dbReference type="CDD" id="cd01127">
    <property type="entry name" value="TrwB_TraG_TraD_VirD4"/>
    <property type="match status" value="1"/>
</dbReference>
<feature type="domain" description="FtsK" evidence="6">
    <location>
        <begin position="621"/>
        <end position="810"/>
    </location>
</feature>
<dbReference type="InterPro" id="IPR008984">
    <property type="entry name" value="SMAD_FHA_dom_sf"/>
</dbReference>
<keyword evidence="2 4" id="KW-0547">Nucleotide-binding</keyword>
<evidence type="ECO:0000256" key="1">
    <source>
        <dbReference type="ARBA" id="ARBA00022553"/>
    </source>
</evidence>
<dbReference type="InterPro" id="IPR027417">
    <property type="entry name" value="P-loop_NTPase"/>
</dbReference>
<dbReference type="Pfam" id="PF16697">
    <property type="entry name" value="Yop-YscD_cpl"/>
    <property type="match status" value="1"/>
</dbReference>
<feature type="domain" description="FtsK" evidence="6">
    <location>
        <begin position="953"/>
        <end position="1147"/>
    </location>
</feature>
<dbReference type="InterPro" id="IPR003593">
    <property type="entry name" value="AAA+_ATPase"/>
</dbReference>
<evidence type="ECO:0000313" key="8">
    <source>
        <dbReference type="Proteomes" id="UP001500621"/>
    </source>
</evidence>
<dbReference type="Pfam" id="PF01580">
    <property type="entry name" value="FtsK_SpoIIIE"/>
    <property type="match status" value="2"/>
</dbReference>
<feature type="binding site" evidence="4">
    <location>
        <begin position="640"/>
        <end position="647"/>
    </location>
    <ligand>
        <name>ATP</name>
        <dbReference type="ChEBI" id="CHEBI:30616"/>
    </ligand>
</feature>
<proteinExistence type="predicted"/>
<dbReference type="PANTHER" id="PTHR22683:SF1">
    <property type="entry name" value="TYPE VII SECRETION SYSTEM PROTEIN ESSC"/>
    <property type="match status" value="1"/>
</dbReference>
<evidence type="ECO:0000256" key="2">
    <source>
        <dbReference type="ARBA" id="ARBA00022741"/>
    </source>
</evidence>
<dbReference type="PROSITE" id="PS50901">
    <property type="entry name" value="FTSK"/>
    <property type="match status" value="2"/>
</dbReference>
<dbReference type="InterPro" id="IPR050206">
    <property type="entry name" value="FtsK/SpoIIIE/SftA"/>
</dbReference>
<dbReference type="InterPro" id="IPR032030">
    <property type="entry name" value="YscD_cytoplasmic_dom"/>
</dbReference>
<dbReference type="PROSITE" id="PS50006">
    <property type="entry name" value="FHA_DOMAIN"/>
    <property type="match status" value="1"/>
</dbReference>
<feature type="domain" description="FHA" evidence="5">
    <location>
        <begin position="119"/>
        <end position="167"/>
    </location>
</feature>
<feature type="binding site" evidence="4">
    <location>
        <begin position="970"/>
        <end position="977"/>
    </location>
    <ligand>
        <name>ATP</name>
        <dbReference type="ChEBI" id="CHEBI:30616"/>
    </ligand>
</feature>
<gene>
    <name evidence="7" type="ORF">GCM10023226_37920</name>
</gene>
<evidence type="ECO:0000259" key="6">
    <source>
        <dbReference type="PROSITE" id="PS50901"/>
    </source>
</evidence>
<evidence type="ECO:0000256" key="4">
    <source>
        <dbReference type="PROSITE-ProRule" id="PRU00289"/>
    </source>
</evidence>
<dbReference type="SMART" id="SM00240">
    <property type="entry name" value="FHA"/>
    <property type="match status" value="1"/>
</dbReference>
<comment type="caution">
    <text evidence="7">The sequence shown here is derived from an EMBL/GenBank/DDBJ whole genome shotgun (WGS) entry which is preliminary data.</text>
</comment>
<dbReference type="RefSeq" id="WP_345269304.1">
    <property type="nucleotide sequence ID" value="NZ_BAABIM010000004.1"/>
</dbReference>
<keyword evidence="1" id="KW-0597">Phosphoprotein</keyword>
<sequence>MQSWTLSLRAAAETGLPSVDVAVQARPDATVADLARALGRHVAPDQPQLLLVPREGSHPWPADRLVAECGLRTGDLLDVVTAPAAWLQRASSGARPRAVLRVVEGPDRGQRVQVRGSSLTIGRGHASTLRLTDPLVSQRHVRVVLGTRPTVYDEGSANGTLVAGERITTAREVDWGTSLRLGRTTVVVDAGEVPTEPEAVSVFRPPRFGEPLAEGVLDVPSPPTKNRPSPLPWAMLALPMIMGLALFARARTSYALVYMLAWPVLGYLGWRQQQRAAEKQFAEELADWREDVDGFLTSLDDAAVAQRRRLHDDYPDPETVRSRAAARDPYLWARSGSRDGFLVTRLGMGTVPAMLRGEIADGGDRRTRREVAREFAERDTLPDMPVLADLTEHPVVAVTGEPGRVDALVRALMLRLAFDHSPTDLSVAGCFGRGRSGHEAWLRWLPHAATRLGGEPPVAVGSRAATALLDHLVSEDGGHGHTICFVDEEAGIARRTVEAVAAVAAERRLHLVWLGRSREEVPAATSLLVDLPSGEVGKADRQGLAHLEHPDDVTLDHAWRAARLMTGYVDEAAVLPPSTAIPAVVRLPEVIGDLEDLDDVAAVARRWQASAGLRAQIGRGVDGVTTLDLREDGPHGLVAGTTGSGKSELLQSLLCSLALNNPPTRINFLLVDYKGGAAFRECADLPHTVGYITDLTPALVQRALTSIGAEIAAREHLLGRYGVKDLVQLERERPEVAPPSLLICVDEFAALTSEVPEFVDGMVNIAQRGRSLGMHVLLATQRPAGVVTGGIRANADLRISLRVSSADDSRDVIDSPEAARISRRTPGRAWIRRTGHGTAELVQSAWTGARQPLAGTEAPVRVEPFSAATHLAGPAAGASAEARLDPRTDLERCVTTIGRAFEASGLAEPKRPWLPALPAELLLDAAQVQAQAAGRPSGHVLLGRIDEPENQTQPELVLDLPKVGHVLVHGASGSGKTELLRTVALTASLGDAAAGHRVAPYVYGIDQAGGGLAAIAGLPTVEAIVPGAQQPRVMRLIRLLRRTMDERAQALADAGCADVEDLARMGRALPRVYVLIDNLPSLVEQLETGGGVAPSHVEKLQTVLQTGRRVGIHVIATAPGRTGVPTSLGSAFGQRIVLRMTSQDDYLMLGVPGSVLDADSVPGSGLLGKRSVQVLTTGGAGTPVQAERIRAVGALLEPAVAGRGAAPVPAMPGRLDQALLPAPRGSRLGLAVDADAVAVLEVDLLAGPVLVTGRARTGRSAALLGLEALLARGDRPPVVIREPDADAAARTLEAWAAGATGEDWSVVLVDDAHAWDAAASPEAKAGRERLLAALAVPGRRTTLVATAETTAAKRPQPDTLVELARRGRRGFLLAPEWADGDILGVSVPTKTPEPLTGLGRGVWCDGGTAWVAQLLMHQA</sequence>
<name>A0ABP8WUY1_9ACTN</name>
<protein>
    <submittedName>
        <fullName evidence="7">FtsK/SpoIIIE domain-containing protein</fullName>
    </submittedName>
</protein>
<dbReference type="SMART" id="SM00382">
    <property type="entry name" value="AAA"/>
    <property type="match status" value="3"/>
</dbReference>
<dbReference type="Gene3D" id="3.40.50.300">
    <property type="entry name" value="P-loop containing nucleotide triphosphate hydrolases"/>
    <property type="match status" value="3"/>
</dbReference>
<evidence type="ECO:0000259" key="5">
    <source>
        <dbReference type="PROSITE" id="PS50006"/>
    </source>
</evidence>
<evidence type="ECO:0000256" key="3">
    <source>
        <dbReference type="ARBA" id="ARBA00022840"/>
    </source>
</evidence>
<dbReference type="PANTHER" id="PTHR22683">
    <property type="entry name" value="SPORULATION PROTEIN RELATED"/>
    <property type="match status" value="1"/>
</dbReference>
<organism evidence="7 8">
    <name type="scientific">Nocardioides nanhaiensis</name>
    <dbReference type="NCBI Taxonomy" id="1476871"/>
    <lineage>
        <taxon>Bacteria</taxon>
        <taxon>Bacillati</taxon>
        <taxon>Actinomycetota</taxon>
        <taxon>Actinomycetes</taxon>
        <taxon>Propionibacteriales</taxon>
        <taxon>Nocardioidaceae</taxon>
        <taxon>Nocardioides</taxon>
    </lineage>
</organism>
<keyword evidence="3 4" id="KW-0067">ATP-binding</keyword>
<dbReference type="InterPro" id="IPR000253">
    <property type="entry name" value="FHA_dom"/>
</dbReference>
<dbReference type="Gene3D" id="2.60.200.20">
    <property type="match status" value="1"/>
</dbReference>
<accession>A0ABP8WUY1</accession>
<evidence type="ECO:0000313" key="7">
    <source>
        <dbReference type="EMBL" id="GAA4695941.1"/>
    </source>
</evidence>